<dbReference type="AlphaFoldDB" id="A0A4U0QJV6"/>
<reference evidence="1 2" key="1">
    <citation type="submission" date="2019-04" db="EMBL/GenBank/DDBJ databases">
        <authorList>
            <person name="Li J."/>
        </authorList>
    </citation>
    <scope>NUCLEOTIDE SEQUENCE [LARGE SCALE GENOMIC DNA]</scope>
    <source>
        <strain evidence="1 2">CCTCC AB2016182</strain>
    </source>
</reference>
<sequence length="97" mass="10299">MTLPARPLLIAAALAVPALGAVLLLSAGGSLGAADRRLIDRWDETVETCFDASLGTLDRSAACLQGKRLREEIEARGLCLDLAEREGSYRGVSRCDV</sequence>
<dbReference type="Proteomes" id="UP000306223">
    <property type="component" value="Unassembled WGS sequence"/>
</dbReference>
<dbReference type="RefSeq" id="WP_136857792.1">
    <property type="nucleotide sequence ID" value="NZ_SUNH01000025.1"/>
</dbReference>
<proteinExistence type="predicted"/>
<organism evidence="1 2">
    <name type="scientific">Paracoccus hibiscisoli</name>
    <dbReference type="NCBI Taxonomy" id="2023261"/>
    <lineage>
        <taxon>Bacteria</taxon>
        <taxon>Pseudomonadati</taxon>
        <taxon>Pseudomonadota</taxon>
        <taxon>Alphaproteobacteria</taxon>
        <taxon>Rhodobacterales</taxon>
        <taxon>Paracoccaceae</taxon>
        <taxon>Paracoccus</taxon>
    </lineage>
</organism>
<protein>
    <submittedName>
        <fullName evidence="1">Uncharacterized protein</fullName>
    </submittedName>
</protein>
<keyword evidence="2" id="KW-1185">Reference proteome</keyword>
<accession>A0A4U0QJV6</accession>
<dbReference type="OrthoDB" id="7778706at2"/>
<dbReference type="EMBL" id="SUNH01000025">
    <property type="protein sequence ID" value="TJZ82015.1"/>
    <property type="molecule type" value="Genomic_DNA"/>
</dbReference>
<name>A0A4U0QJV6_9RHOB</name>
<evidence type="ECO:0000313" key="1">
    <source>
        <dbReference type="EMBL" id="TJZ82015.1"/>
    </source>
</evidence>
<evidence type="ECO:0000313" key="2">
    <source>
        <dbReference type="Proteomes" id="UP000306223"/>
    </source>
</evidence>
<gene>
    <name evidence="1" type="ORF">FA740_15765</name>
</gene>
<comment type="caution">
    <text evidence="1">The sequence shown here is derived from an EMBL/GenBank/DDBJ whole genome shotgun (WGS) entry which is preliminary data.</text>
</comment>